<protein>
    <recommendedName>
        <fullName evidence="21">Bifunctional coenzyme A synthase</fullName>
        <ecNumber evidence="20">2.7.1.24</ecNumber>
        <ecNumber evidence="4">2.7.7.3</ecNumber>
    </recommendedName>
</protein>
<dbReference type="PROSITE" id="PS51219">
    <property type="entry name" value="DPCK"/>
    <property type="match status" value="1"/>
</dbReference>
<keyword evidence="9" id="KW-0547">Nucleotide-binding</keyword>
<accession>A0A9N9TLQ0</accession>
<evidence type="ECO:0000256" key="18">
    <source>
        <dbReference type="ARBA" id="ARBA00060696"/>
    </source>
</evidence>
<comment type="catalytic activity">
    <reaction evidence="14">
        <text>(R)-4'-phosphopantetheine + ATP + H(+) = 3'-dephospho-CoA + diphosphate</text>
        <dbReference type="Rhea" id="RHEA:19801"/>
        <dbReference type="ChEBI" id="CHEBI:15378"/>
        <dbReference type="ChEBI" id="CHEBI:30616"/>
        <dbReference type="ChEBI" id="CHEBI:33019"/>
        <dbReference type="ChEBI" id="CHEBI:57328"/>
        <dbReference type="ChEBI" id="CHEBI:61723"/>
        <dbReference type="EC" id="2.7.7.3"/>
    </reaction>
    <physiologicalReaction direction="left-to-right" evidence="14">
        <dbReference type="Rhea" id="RHEA:19802"/>
    </physiologicalReaction>
</comment>
<evidence type="ECO:0000256" key="17">
    <source>
        <dbReference type="ARBA" id="ARBA00060565"/>
    </source>
</evidence>
<dbReference type="CDD" id="cd02022">
    <property type="entry name" value="DPCK"/>
    <property type="match status" value="1"/>
</dbReference>
<keyword evidence="10" id="KW-0418">Kinase</keyword>
<keyword evidence="11" id="KW-0067">ATP-binding</keyword>
<name>A0A9N9TLQ0_PHYSR</name>
<evidence type="ECO:0000256" key="9">
    <source>
        <dbReference type="ARBA" id="ARBA00022741"/>
    </source>
</evidence>
<dbReference type="InterPro" id="IPR004821">
    <property type="entry name" value="Cyt_trans-like"/>
</dbReference>
<evidence type="ECO:0000259" key="22">
    <source>
        <dbReference type="Pfam" id="PF01467"/>
    </source>
</evidence>
<proteinExistence type="inferred from homology"/>
<dbReference type="GO" id="GO:0015937">
    <property type="term" value="P:coenzyme A biosynthetic process"/>
    <property type="evidence" value="ECO:0007669"/>
    <property type="project" value="InterPro"/>
</dbReference>
<evidence type="ECO:0000313" key="24">
    <source>
        <dbReference type="Proteomes" id="UP001153712"/>
    </source>
</evidence>
<dbReference type="NCBIfam" id="NF001985">
    <property type="entry name" value="PRK00777.1"/>
    <property type="match status" value="1"/>
</dbReference>
<dbReference type="InterPro" id="IPR014729">
    <property type="entry name" value="Rossmann-like_a/b/a_fold"/>
</dbReference>
<dbReference type="HAMAP" id="MF_00376">
    <property type="entry name" value="Dephospho_CoA_kinase"/>
    <property type="match status" value="1"/>
</dbReference>
<comment type="subcellular location">
    <subcellularLocation>
        <location evidence="2">Cytoplasm</location>
    </subcellularLocation>
    <subcellularLocation>
        <location evidence="1">Mitochondrion matrix</location>
    </subcellularLocation>
</comment>
<keyword evidence="13" id="KW-0511">Multifunctional enzyme</keyword>
<dbReference type="OrthoDB" id="330671at2759"/>
<evidence type="ECO:0000256" key="5">
    <source>
        <dbReference type="ARBA" id="ARBA00022490"/>
    </source>
</evidence>
<evidence type="ECO:0000256" key="12">
    <source>
        <dbReference type="ARBA" id="ARBA00023128"/>
    </source>
</evidence>
<dbReference type="GO" id="GO:0004140">
    <property type="term" value="F:dephospho-CoA kinase activity"/>
    <property type="evidence" value="ECO:0007669"/>
    <property type="project" value="UniProtKB-EC"/>
</dbReference>
<reference evidence="23" key="1">
    <citation type="submission" date="2022-01" db="EMBL/GenBank/DDBJ databases">
        <authorList>
            <person name="King R."/>
        </authorList>
    </citation>
    <scope>NUCLEOTIDE SEQUENCE</scope>
</reference>
<dbReference type="Gene3D" id="3.40.50.620">
    <property type="entry name" value="HUPs"/>
    <property type="match status" value="1"/>
</dbReference>
<dbReference type="SUPFAM" id="SSF52374">
    <property type="entry name" value="Nucleotidylyl transferase"/>
    <property type="match status" value="1"/>
</dbReference>
<dbReference type="EC" id="2.7.1.24" evidence="20"/>
<evidence type="ECO:0000313" key="23">
    <source>
        <dbReference type="EMBL" id="CAG9860581.1"/>
    </source>
</evidence>
<comment type="similarity">
    <text evidence="19">In the central section; belongs to the eukaryotic CoaD family.</text>
</comment>
<evidence type="ECO:0000256" key="13">
    <source>
        <dbReference type="ARBA" id="ARBA00023268"/>
    </source>
</evidence>
<dbReference type="InterPro" id="IPR027417">
    <property type="entry name" value="P-loop_NTPase"/>
</dbReference>
<evidence type="ECO:0000256" key="8">
    <source>
        <dbReference type="ARBA" id="ARBA00022695"/>
    </source>
</evidence>
<keyword evidence="6" id="KW-0597">Phosphoprotein</keyword>
<dbReference type="GO" id="GO:0004595">
    <property type="term" value="F:pantetheine-phosphate adenylyltransferase activity"/>
    <property type="evidence" value="ECO:0007669"/>
    <property type="project" value="UniProtKB-EC"/>
</dbReference>
<dbReference type="CDD" id="cd02164">
    <property type="entry name" value="PPAT_CoAS"/>
    <property type="match status" value="1"/>
</dbReference>
<dbReference type="EC" id="2.7.7.3" evidence="4"/>
<dbReference type="FunFam" id="3.40.50.300:FF:000899">
    <property type="entry name" value="Bifunctional coenzyme A synthase"/>
    <property type="match status" value="1"/>
</dbReference>
<dbReference type="PANTHER" id="PTHR10695">
    <property type="entry name" value="DEPHOSPHO-COA KINASE-RELATED"/>
    <property type="match status" value="1"/>
</dbReference>
<evidence type="ECO:0000256" key="7">
    <source>
        <dbReference type="ARBA" id="ARBA00022679"/>
    </source>
</evidence>
<keyword evidence="12" id="KW-0496">Mitochondrion</keyword>
<evidence type="ECO:0000256" key="11">
    <source>
        <dbReference type="ARBA" id="ARBA00022840"/>
    </source>
</evidence>
<evidence type="ECO:0000256" key="21">
    <source>
        <dbReference type="ARBA" id="ARBA00067394"/>
    </source>
</evidence>
<evidence type="ECO:0000256" key="3">
    <source>
        <dbReference type="ARBA" id="ARBA00011245"/>
    </source>
</evidence>
<dbReference type="EMBL" id="OU900096">
    <property type="protein sequence ID" value="CAG9860581.1"/>
    <property type="molecule type" value="Genomic_DNA"/>
</dbReference>
<evidence type="ECO:0000256" key="4">
    <source>
        <dbReference type="ARBA" id="ARBA00012392"/>
    </source>
</evidence>
<dbReference type="Pfam" id="PF01121">
    <property type="entry name" value="CoaE"/>
    <property type="match status" value="1"/>
</dbReference>
<dbReference type="PANTHER" id="PTHR10695:SF46">
    <property type="entry name" value="BIFUNCTIONAL COENZYME A SYNTHASE-RELATED"/>
    <property type="match status" value="1"/>
</dbReference>
<evidence type="ECO:0000256" key="15">
    <source>
        <dbReference type="ARBA" id="ARBA00051912"/>
    </source>
</evidence>
<dbReference type="Pfam" id="PF01467">
    <property type="entry name" value="CTP_transf_like"/>
    <property type="match status" value="1"/>
</dbReference>
<feature type="domain" description="Cytidyltransferase-like" evidence="22">
    <location>
        <begin position="172"/>
        <end position="315"/>
    </location>
</feature>
<comment type="pathway">
    <text evidence="17">Cofactor biosynthesis; coenzyme A biosynthesis; CoA from (R)-pantothenate: step 4/5.</text>
</comment>
<comment type="subunit">
    <text evidence="3">Monomer.</text>
</comment>
<dbReference type="AlphaFoldDB" id="A0A9N9TLQ0"/>
<evidence type="ECO:0000256" key="20">
    <source>
        <dbReference type="ARBA" id="ARBA00066359"/>
    </source>
</evidence>
<evidence type="ECO:0000256" key="10">
    <source>
        <dbReference type="ARBA" id="ARBA00022777"/>
    </source>
</evidence>
<evidence type="ECO:0000256" key="2">
    <source>
        <dbReference type="ARBA" id="ARBA00004496"/>
    </source>
</evidence>
<evidence type="ECO:0000256" key="16">
    <source>
        <dbReference type="ARBA" id="ARBA00059677"/>
    </source>
</evidence>
<keyword evidence="7" id="KW-0808">Transferase</keyword>
<keyword evidence="8" id="KW-0548">Nucleotidyltransferase</keyword>
<comment type="pathway">
    <text evidence="18">Cofactor biosynthesis; coenzyme A biosynthesis; CoA from (R)-pantothenate: step 5/5.</text>
</comment>
<keyword evidence="5" id="KW-0963">Cytoplasm</keyword>
<dbReference type="SUPFAM" id="SSF52540">
    <property type="entry name" value="P-loop containing nucleoside triphosphate hydrolases"/>
    <property type="match status" value="1"/>
</dbReference>
<organism evidence="23 24">
    <name type="scientific">Phyllotreta striolata</name>
    <name type="common">Striped flea beetle</name>
    <name type="synonym">Crioceris striolata</name>
    <dbReference type="NCBI Taxonomy" id="444603"/>
    <lineage>
        <taxon>Eukaryota</taxon>
        <taxon>Metazoa</taxon>
        <taxon>Ecdysozoa</taxon>
        <taxon>Arthropoda</taxon>
        <taxon>Hexapoda</taxon>
        <taxon>Insecta</taxon>
        <taxon>Pterygota</taxon>
        <taxon>Neoptera</taxon>
        <taxon>Endopterygota</taxon>
        <taxon>Coleoptera</taxon>
        <taxon>Polyphaga</taxon>
        <taxon>Cucujiformia</taxon>
        <taxon>Chrysomeloidea</taxon>
        <taxon>Chrysomelidae</taxon>
        <taxon>Galerucinae</taxon>
        <taxon>Alticini</taxon>
        <taxon>Phyllotreta</taxon>
    </lineage>
</organism>
<evidence type="ECO:0000256" key="14">
    <source>
        <dbReference type="ARBA" id="ARBA00051310"/>
    </source>
</evidence>
<dbReference type="NCBIfam" id="TIGR00152">
    <property type="entry name" value="dephospho-CoA kinase"/>
    <property type="match status" value="1"/>
</dbReference>
<dbReference type="Gene3D" id="3.40.50.300">
    <property type="entry name" value="P-loop containing nucleotide triphosphate hydrolases"/>
    <property type="match status" value="1"/>
</dbReference>
<evidence type="ECO:0000256" key="19">
    <source>
        <dbReference type="ARBA" id="ARBA00061673"/>
    </source>
</evidence>
<dbReference type="GO" id="GO:0005759">
    <property type="term" value="C:mitochondrial matrix"/>
    <property type="evidence" value="ECO:0007669"/>
    <property type="project" value="UniProtKB-SubCell"/>
</dbReference>
<evidence type="ECO:0000256" key="1">
    <source>
        <dbReference type="ARBA" id="ARBA00004305"/>
    </source>
</evidence>
<evidence type="ECO:0000256" key="6">
    <source>
        <dbReference type="ARBA" id="ARBA00022553"/>
    </source>
</evidence>
<gene>
    <name evidence="23" type="ORF">PHYEVI_LOCUS6931</name>
</gene>
<dbReference type="InterPro" id="IPR001977">
    <property type="entry name" value="Depp_CoAkinase"/>
</dbReference>
<dbReference type="GO" id="GO:0005524">
    <property type="term" value="F:ATP binding"/>
    <property type="evidence" value="ECO:0007669"/>
    <property type="project" value="UniProtKB-KW"/>
</dbReference>
<comment type="function">
    <text evidence="16">Bifunctional enzyme that catalyzes the fourth and fifth sequential steps of CoA biosynthetic pathway. The fourth reaction is catalyzed by the phosphopantetheine adenylyltransferase, coded by the coaD domain; the fifth reaction is catalyzed by the dephospho-CoA kinase, coded by the coaE domain. May act as a point of CoA biosynthesis regulation.</text>
</comment>
<dbReference type="Proteomes" id="UP001153712">
    <property type="component" value="Chromosome 3"/>
</dbReference>
<dbReference type="FunFam" id="3.40.50.620:FF:000089">
    <property type="entry name" value="Bifunctional coenzyme A synthase"/>
    <property type="match status" value="1"/>
</dbReference>
<sequence length="531" mass="59985">MHFMAHYLSEFHKPLSKMLVKTGLLICSNPKQIGHLLGSINKEVKNTLYVQFLSNLEDPLGNFCPNIYNSWSKFSPTIFTTYSQAATDSINLDIRVLLSGLKYEIAKIQTRKPIDLIIFDKPYSNCQIESFINTKLQNVAKEYNVLTLNSVECNDQEIEPYSTNDKKYNHCVLGGTFDRLHVAHKLLLSEAALRAAKKVTVGVTEEVMLDSKILNEFIEDCVKRMNAVKDFLYDICPELEYNIVPIQDPFGPAIVDPTMELIVVSKETVRGGEKINTIRKERNLGVLDIIPVELVDEPNSKPPEEAKISSSSLRMRLLGTVLKPIEVNNEIPKEPYVIGLTGGIASGKTGVTSHVKNLGAETINCDLIGHDCYKPGKPCYEELIREFGQQIIAENGEIDRKVLGSIVFKCKEDLEKLNKIVWPHIAIEVKNIIKNSSAKVIVIEAAVLLLAGWDNMCHEVWTTIVPRKEAVKRLLERNLTEEQANSRLNAQPNNQFYVQNANVVFCSLWNVEYTKEQVKKAWDLLMKRIPS</sequence>
<comment type="catalytic activity">
    <reaction evidence="15">
        <text>3'-dephospho-CoA + ATP = ADP + CoA + H(+)</text>
        <dbReference type="Rhea" id="RHEA:18245"/>
        <dbReference type="ChEBI" id="CHEBI:15378"/>
        <dbReference type="ChEBI" id="CHEBI:30616"/>
        <dbReference type="ChEBI" id="CHEBI:57287"/>
        <dbReference type="ChEBI" id="CHEBI:57328"/>
        <dbReference type="ChEBI" id="CHEBI:456216"/>
        <dbReference type="EC" id="2.7.1.24"/>
    </reaction>
    <physiologicalReaction direction="left-to-right" evidence="15">
        <dbReference type="Rhea" id="RHEA:18246"/>
    </physiologicalReaction>
</comment>
<keyword evidence="24" id="KW-1185">Reference proteome</keyword>